<sequence length="128" mass="13693">MPEPAPRAVPEAAPERDRSGDAAGRHADVPPYHVRVEYADGQWHLAVDSLNDHPDRGEVDSVVVTVAARRPDDGPPPSEIDATLRGCGFDRHGEWEHQGGTWSAPCAQSDAKAAPAAPPPDAEPRPTR</sequence>
<feature type="region of interest" description="Disordered" evidence="1">
    <location>
        <begin position="89"/>
        <end position="128"/>
    </location>
</feature>
<organism evidence="2 3">
    <name type="scientific">Actinacidiphila rubida</name>
    <dbReference type="NCBI Taxonomy" id="310780"/>
    <lineage>
        <taxon>Bacteria</taxon>
        <taxon>Bacillati</taxon>
        <taxon>Actinomycetota</taxon>
        <taxon>Actinomycetes</taxon>
        <taxon>Kitasatosporales</taxon>
        <taxon>Streptomycetaceae</taxon>
        <taxon>Actinacidiphila</taxon>
    </lineage>
</organism>
<feature type="region of interest" description="Disordered" evidence="1">
    <location>
        <begin position="1"/>
        <end position="29"/>
    </location>
</feature>
<feature type="compositionally biased region" description="Basic and acidic residues" evidence="1">
    <location>
        <begin position="13"/>
        <end position="29"/>
    </location>
</feature>
<protein>
    <submittedName>
        <fullName evidence="2">Uncharacterized protein</fullName>
    </submittedName>
</protein>
<keyword evidence="3" id="KW-1185">Reference proteome</keyword>
<name>A0A1H8E5W1_9ACTN</name>
<evidence type="ECO:0000313" key="2">
    <source>
        <dbReference type="EMBL" id="SEN14800.1"/>
    </source>
</evidence>
<gene>
    <name evidence="2" type="ORF">SAMN05216267_100227</name>
</gene>
<accession>A0A1H8E5W1</accession>
<evidence type="ECO:0000313" key="3">
    <source>
        <dbReference type="Proteomes" id="UP000181951"/>
    </source>
</evidence>
<reference evidence="2 3" key="1">
    <citation type="submission" date="2016-10" db="EMBL/GenBank/DDBJ databases">
        <authorList>
            <person name="de Groot N.N."/>
        </authorList>
    </citation>
    <scope>NUCLEOTIDE SEQUENCE [LARGE SCALE GENOMIC DNA]</scope>
    <source>
        <strain evidence="2 3">CGMCC 4.2026</strain>
    </source>
</reference>
<evidence type="ECO:0000256" key="1">
    <source>
        <dbReference type="SAM" id="MobiDB-lite"/>
    </source>
</evidence>
<dbReference type="Proteomes" id="UP000181951">
    <property type="component" value="Unassembled WGS sequence"/>
</dbReference>
<dbReference type="STRING" id="310780.SAMN05216267_100227"/>
<dbReference type="EMBL" id="FODD01000002">
    <property type="protein sequence ID" value="SEN14800.1"/>
    <property type="molecule type" value="Genomic_DNA"/>
</dbReference>
<proteinExistence type="predicted"/>
<dbReference type="AlphaFoldDB" id="A0A1H8E5W1"/>
<dbReference type="RefSeq" id="WP_075016110.1">
    <property type="nucleotide sequence ID" value="NZ_FODD01000002.1"/>
</dbReference>
<dbReference type="OrthoDB" id="9998800at2"/>
<feature type="compositionally biased region" description="Low complexity" evidence="1">
    <location>
        <begin position="104"/>
        <end position="115"/>
    </location>
</feature>